<dbReference type="GO" id="GO:0016757">
    <property type="term" value="F:glycosyltransferase activity"/>
    <property type="evidence" value="ECO:0007669"/>
    <property type="project" value="InterPro"/>
</dbReference>
<dbReference type="InterPro" id="IPR050194">
    <property type="entry name" value="Glycosyltransferase_grp1"/>
</dbReference>
<reference evidence="3 4" key="1">
    <citation type="submission" date="2014-02" db="EMBL/GenBank/DDBJ databases">
        <title>Genome Sequence of an Hyperthermophilic Archaeon, Thermococcus nautili 30-1, producing viral vesicles.</title>
        <authorList>
            <person name="Oberto J."/>
            <person name="Gaudin M."/>
            <person name="Cossu M."/>
            <person name="Gorlas A."/>
            <person name="Slesarev A."/>
            <person name="Marguet E."/>
            <person name="Forterre P."/>
        </authorList>
    </citation>
    <scope>NUCLEOTIDE SEQUENCE [LARGE SCALE GENOMIC DNA]</scope>
    <source>
        <strain evidence="3 4">30-1</strain>
    </source>
</reference>
<dbReference type="InterPro" id="IPR028098">
    <property type="entry name" value="Glyco_trans_4-like_N"/>
</dbReference>
<dbReference type="CDD" id="cd03801">
    <property type="entry name" value="GT4_PimA-like"/>
    <property type="match status" value="1"/>
</dbReference>
<name>W8NUU2_9EURY</name>
<dbReference type="EMBL" id="CP007264">
    <property type="protein sequence ID" value="AHL22937.1"/>
    <property type="molecule type" value="Genomic_DNA"/>
</dbReference>
<dbReference type="PANTHER" id="PTHR45947">
    <property type="entry name" value="SULFOQUINOVOSYL TRANSFERASE SQD2"/>
    <property type="match status" value="1"/>
</dbReference>
<sequence length="373" mass="42378">MAMESLRIAFVYDVIYPWVKGGVEKRIYELAVRLARFHEVHVYGYKHWEGKDEIERDGIHYHGTVRVGNLYSGGRRSIIPPLLHSLSLVSRLKGERFDVIDCQASPYLPAYSLRVLKEKNVFITWHEFWGDYWLDYLGWAGLIGRATERGLFSFERHISVSQKTRLDLLNAGLRKPVYLVPNGIDISLIRSVKPSSLESDFLFVGRLIPEKGVDFFLRSLALLRREFPDFRALIAGDGPERRKLERLARELGIGDNVTFTGFLKDYRDVIALMKASRVFAFPSRREGFGMVVLEAMASGLPVVTVEHTMNASMHLVENGKTGFVVPINEESFARALMLAHENSARLGGIAGRKAERYDWNEVVEGLLAVYRGG</sequence>
<feature type="domain" description="Glycosyl transferase family 1" evidence="1">
    <location>
        <begin position="199"/>
        <end position="343"/>
    </location>
</feature>
<dbReference type="KEGG" id="tnu:BD01_1326"/>
<dbReference type="eggNOG" id="arCOG01403">
    <property type="taxonomic scope" value="Archaea"/>
</dbReference>
<gene>
    <name evidence="3" type="ORF">BD01_1326</name>
</gene>
<dbReference type="Proteomes" id="UP000019434">
    <property type="component" value="Chromosome"/>
</dbReference>
<dbReference type="PANTHER" id="PTHR45947:SF3">
    <property type="entry name" value="SULFOQUINOVOSYL TRANSFERASE SQD2"/>
    <property type="match status" value="1"/>
</dbReference>
<dbReference type="InterPro" id="IPR001296">
    <property type="entry name" value="Glyco_trans_1"/>
</dbReference>
<dbReference type="Pfam" id="PF00534">
    <property type="entry name" value="Glycos_transf_1"/>
    <property type="match status" value="1"/>
</dbReference>
<keyword evidence="4" id="KW-1185">Reference proteome</keyword>
<proteinExistence type="predicted"/>
<dbReference type="Gene3D" id="3.40.50.2000">
    <property type="entry name" value="Glycogen Phosphorylase B"/>
    <property type="match status" value="2"/>
</dbReference>
<keyword evidence="3" id="KW-0808">Transferase</keyword>
<dbReference type="STRING" id="195522.BD01_1326"/>
<accession>W8NUU2</accession>
<evidence type="ECO:0000313" key="4">
    <source>
        <dbReference type="Proteomes" id="UP000019434"/>
    </source>
</evidence>
<organism evidence="3 4">
    <name type="scientific">Thermococcus nautili</name>
    <dbReference type="NCBI Taxonomy" id="195522"/>
    <lineage>
        <taxon>Archaea</taxon>
        <taxon>Methanobacteriati</taxon>
        <taxon>Methanobacteriota</taxon>
        <taxon>Thermococci</taxon>
        <taxon>Thermococcales</taxon>
        <taxon>Thermococcaceae</taxon>
        <taxon>Thermococcus</taxon>
    </lineage>
</organism>
<dbReference type="SUPFAM" id="SSF53756">
    <property type="entry name" value="UDP-Glycosyltransferase/glycogen phosphorylase"/>
    <property type="match status" value="1"/>
</dbReference>
<dbReference type="HOGENOM" id="CLU_009583_2_2_2"/>
<protein>
    <submittedName>
        <fullName evidence="3">Glycosyltransferase</fullName>
    </submittedName>
</protein>
<evidence type="ECO:0000259" key="2">
    <source>
        <dbReference type="Pfam" id="PF13439"/>
    </source>
</evidence>
<dbReference type="AlphaFoldDB" id="W8NUU2"/>
<evidence type="ECO:0000313" key="3">
    <source>
        <dbReference type="EMBL" id="AHL22937.1"/>
    </source>
</evidence>
<dbReference type="Pfam" id="PF13439">
    <property type="entry name" value="Glyco_transf_4"/>
    <property type="match status" value="1"/>
</dbReference>
<evidence type="ECO:0000259" key="1">
    <source>
        <dbReference type="Pfam" id="PF00534"/>
    </source>
</evidence>
<feature type="domain" description="Glycosyltransferase subfamily 4-like N-terminal" evidence="2">
    <location>
        <begin position="21"/>
        <end position="187"/>
    </location>
</feature>